<dbReference type="PROSITE" id="PS00018">
    <property type="entry name" value="EF_HAND_1"/>
    <property type="match status" value="2"/>
</dbReference>
<dbReference type="SUPFAM" id="SSF52833">
    <property type="entry name" value="Thioredoxin-like"/>
    <property type="match status" value="1"/>
</dbReference>
<dbReference type="InterPro" id="IPR036249">
    <property type="entry name" value="Thioredoxin-like_sf"/>
</dbReference>
<dbReference type="AlphaFoldDB" id="A0A7S2GGQ6"/>
<dbReference type="InterPro" id="IPR011992">
    <property type="entry name" value="EF-hand-dom_pair"/>
</dbReference>
<dbReference type="InterPro" id="IPR013766">
    <property type="entry name" value="Thioredoxin_domain"/>
</dbReference>
<dbReference type="Pfam" id="PF13499">
    <property type="entry name" value="EF-hand_7"/>
    <property type="match status" value="1"/>
</dbReference>
<dbReference type="Gene3D" id="3.40.30.10">
    <property type="entry name" value="Glutaredoxin"/>
    <property type="match status" value="1"/>
</dbReference>
<dbReference type="GO" id="GO:0006457">
    <property type="term" value="P:protein folding"/>
    <property type="evidence" value="ECO:0007669"/>
    <property type="project" value="TreeGrafter"/>
</dbReference>
<sequence>MLLLYTGVYAIAFNVATTWRTPAAPAWRAPALRLVESLDDNIFTDTLNNFDGLAVVKFYAPWCRTCRRIEPEYKRVANEMEALYPSRVRFYEVNFKQNNALCLRERVFGLPSVFFYTRGLGRVNGFTVKSATARKQIRDEVERYVGETNHLGLLQSLRTTALSPMVQYVDLVNVMQALTKAPAYAASAAAAPPAAVQAVSTEARKRNLDSLFSMIDANDDGSLDEDEIRSIAAAVGLGGTSSVTSLLQRINGPCEDEDALTFPLSREDFIKLMTSKAAADFSSPQSELMPAFKGLDKDGDGVITREEVLVVIERLSTQDFYGGGEMEKTELEAAANTAFDALDVDKSESLDYAEFVAMLSGTRTEYLKDKSNTSDGVME</sequence>
<evidence type="ECO:0000313" key="4">
    <source>
        <dbReference type="EMBL" id="CAD9452762.1"/>
    </source>
</evidence>
<evidence type="ECO:0000259" key="3">
    <source>
        <dbReference type="PROSITE" id="PS51352"/>
    </source>
</evidence>
<protein>
    <recommendedName>
        <fullName evidence="5">Calmodulin</fullName>
    </recommendedName>
</protein>
<dbReference type="InterPro" id="IPR051063">
    <property type="entry name" value="PDI"/>
</dbReference>
<name>A0A7S2GGQ6_9EUKA</name>
<feature type="domain" description="EF-hand" evidence="2">
    <location>
        <begin position="283"/>
        <end position="318"/>
    </location>
</feature>
<feature type="domain" description="EF-hand" evidence="2">
    <location>
        <begin position="203"/>
        <end position="238"/>
    </location>
</feature>
<dbReference type="Pfam" id="PF00085">
    <property type="entry name" value="Thioredoxin"/>
    <property type="match status" value="1"/>
</dbReference>
<feature type="domain" description="EF-hand" evidence="2">
    <location>
        <begin position="330"/>
        <end position="365"/>
    </location>
</feature>
<proteinExistence type="predicted"/>
<dbReference type="GO" id="GO:0005783">
    <property type="term" value="C:endoplasmic reticulum"/>
    <property type="evidence" value="ECO:0007669"/>
    <property type="project" value="TreeGrafter"/>
</dbReference>
<dbReference type="PANTHER" id="PTHR45672">
    <property type="entry name" value="PROTEIN DISULFIDE-ISOMERASE C17H9.14C-RELATED"/>
    <property type="match status" value="1"/>
</dbReference>
<dbReference type="CDD" id="cd00051">
    <property type="entry name" value="EFh"/>
    <property type="match status" value="1"/>
</dbReference>
<reference evidence="4" key="1">
    <citation type="submission" date="2021-01" db="EMBL/GenBank/DDBJ databases">
        <authorList>
            <person name="Corre E."/>
            <person name="Pelletier E."/>
            <person name="Niang G."/>
            <person name="Scheremetjew M."/>
            <person name="Finn R."/>
            <person name="Kale V."/>
            <person name="Holt S."/>
            <person name="Cochrane G."/>
            <person name="Meng A."/>
            <person name="Brown T."/>
            <person name="Cohen L."/>
        </authorList>
    </citation>
    <scope>NUCLEOTIDE SEQUENCE</scope>
    <source>
        <strain evidence="4">UTEX LB 985</strain>
    </source>
</reference>
<keyword evidence="1" id="KW-0106">Calcium</keyword>
<dbReference type="Pfam" id="PF13202">
    <property type="entry name" value="EF-hand_5"/>
    <property type="match status" value="1"/>
</dbReference>
<dbReference type="GO" id="GO:0003756">
    <property type="term" value="F:protein disulfide isomerase activity"/>
    <property type="evidence" value="ECO:0007669"/>
    <property type="project" value="TreeGrafter"/>
</dbReference>
<evidence type="ECO:0000256" key="1">
    <source>
        <dbReference type="ARBA" id="ARBA00022837"/>
    </source>
</evidence>
<dbReference type="CDD" id="cd02961">
    <property type="entry name" value="PDI_a_family"/>
    <property type="match status" value="1"/>
</dbReference>
<feature type="domain" description="Thioredoxin" evidence="3">
    <location>
        <begin position="23"/>
        <end position="162"/>
    </location>
</feature>
<dbReference type="PROSITE" id="PS50222">
    <property type="entry name" value="EF_HAND_2"/>
    <property type="match status" value="3"/>
</dbReference>
<organism evidence="4">
    <name type="scientific">Haptolina brevifila</name>
    <dbReference type="NCBI Taxonomy" id="156173"/>
    <lineage>
        <taxon>Eukaryota</taxon>
        <taxon>Haptista</taxon>
        <taxon>Haptophyta</taxon>
        <taxon>Prymnesiophyceae</taxon>
        <taxon>Prymnesiales</taxon>
        <taxon>Prymnesiaceae</taxon>
        <taxon>Haptolina</taxon>
    </lineage>
</organism>
<dbReference type="GO" id="GO:0005509">
    <property type="term" value="F:calcium ion binding"/>
    <property type="evidence" value="ECO:0007669"/>
    <property type="project" value="InterPro"/>
</dbReference>
<dbReference type="Gene3D" id="1.10.238.10">
    <property type="entry name" value="EF-hand"/>
    <property type="match status" value="2"/>
</dbReference>
<dbReference type="InterPro" id="IPR018247">
    <property type="entry name" value="EF_Hand_1_Ca_BS"/>
</dbReference>
<accession>A0A7S2GGQ6</accession>
<gene>
    <name evidence="4" type="ORF">CBRE1094_LOCUS16724</name>
</gene>
<evidence type="ECO:0000259" key="2">
    <source>
        <dbReference type="PROSITE" id="PS50222"/>
    </source>
</evidence>
<dbReference type="PROSITE" id="PS51352">
    <property type="entry name" value="THIOREDOXIN_2"/>
    <property type="match status" value="1"/>
</dbReference>
<evidence type="ECO:0008006" key="5">
    <source>
        <dbReference type="Google" id="ProtNLM"/>
    </source>
</evidence>
<dbReference type="InterPro" id="IPR002048">
    <property type="entry name" value="EF_hand_dom"/>
</dbReference>
<dbReference type="EMBL" id="HBGU01030613">
    <property type="protein sequence ID" value="CAD9452762.1"/>
    <property type="molecule type" value="Transcribed_RNA"/>
</dbReference>
<dbReference type="SUPFAM" id="SSF47473">
    <property type="entry name" value="EF-hand"/>
    <property type="match status" value="1"/>
</dbReference>
<dbReference type="SMART" id="SM00054">
    <property type="entry name" value="EFh"/>
    <property type="match status" value="3"/>
</dbReference>